<evidence type="ECO:0000313" key="2">
    <source>
        <dbReference type="EMBL" id="GBN32478.1"/>
    </source>
</evidence>
<dbReference type="Proteomes" id="UP000499080">
    <property type="component" value="Unassembled WGS sequence"/>
</dbReference>
<organism evidence="2 3">
    <name type="scientific">Araneus ventricosus</name>
    <name type="common">Orbweaver spider</name>
    <name type="synonym">Epeira ventricosa</name>
    <dbReference type="NCBI Taxonomy" id="182803"/>
    <lineage>
        <taxon>Eukaryota</taxon>
        <taxon>Metazoa</taxon>
        <taxon>Ecdysozoa</taxon>
        <taxon>Arthropoda</taxon>
        <taxon>Chelicerata</taxon>
        <taxon>Arachnida</taxon>
        <taxon>Araneae</taxon>
        <taxon>Araneomorphae</taxon>
        <taxon>Entelegynae</taxon>
        <taxon>Araneoidea</taxon>
        <taxon>Araneidae</taxon>
        <taxon>Araneus</taxon>
    </lineage>
</organism>
<keyword evidence="3" id="KW-1185">Reference proteome</keyword>
<evidence type="ECO:0000256" key="1">
    <source>
        <dbReference type="SAM" id="MobiDB-lite"/>
    </source>
</evidence>
<protein>
    <submittedName>
        <fullName evidence="2">Uncharacterized protein</fullName>
    </submittedName>
</protein>
<reference evidence="2 3" key="1">
    <citation type="journal article" date="2019" name="Sci. Rep.">
        <title>Orb-weaving spider Araneus ventricosus genome elucidates the spidroin gene catalogue.</title>
        <authorList>
            <person name="Kono N."/>
            <person name="Nakamura H."/>
            <person name="Ohtoshi R."/>
            <person name="Moran D.A.P."/>
            <person name="Shinohara A."/>
            <person name="Yoshida Y."/>
            <person name="Fujiwara M."/>
            <person name="Mori M."/>
            <person name="Tomita M."/>
            <person name="Arakawa K."/>
        </authorList>
    </citation>
    <scope>NUCLEOTIDE SEQUENCE [LARGE SCALE GENOMIC DNA]</scope>
</reference>
<accession>A0A4Y2MZD0</accession>
<evidence type="ECO:0000313" key="3">
    <source>
        <dbReference type="Proteomes" id="UP000499080"/>
    </source>
</evidence>
<gene>
    <name evidence="2" type="ORF">AVEN_220168_1</name>
</gene>
<dbReference type="AlphaFoldDB" id="A0A4Y2MZD0"/>
<comment type="caution">
    <text evidence="2">The sequence shown here is derived from an EMBL/GenBank/DDBJ whole genome shotgun (WGS) entry which is preliminary data.</text>
</comment>
<feature type="region of interest" description="Disordered" evidence="1">
    <location>
        <begin position="1"/>
        <end position="38"/>
    </location>
</feature>
<name>A0A4Y2MZD0_ARAVE</name>
<feature type="non-terminal residue" evidence="2">
    <location>
        <position position="60"/>
    </location>
</feature>
<sequence length="60" mass="6644">MIGSGGIPTNLKSKTSSANSNLRSRCDGKVKPKDMPELGARVEARNETRNPPFWGRLMWV</sequence>
<feature type="compositionally biased region" description="Polar residues" evidence="1">
    <location>
        <begin position="10"/>
        <end position="23"/>
    </location>
</feature>
<dbReference type="EMBL" id="BGPR01008244">
    <property type="protein sequence ID" value="GBN32478.1"/>
    <property type="molecule type" value="Genomic_DNA"/>
</dbReference>
<feature type="compositionally biased region" description="Basic and acidic residues" evidence="1">
    <location>
        <begin position="24"/>
        <end position="38"/>
    </location>
</feature>
<proteinExistence type="predicted"/>